<dbReference type="GO" id="GO:0032259">
    <property type="term" value="P:methylation"/>
    <property type="evidence" value="ECO:0007669"/>
    <property type="project" value="UniProtKB-KW"/>
</dbReference>
<protein>
    <submittedName>
        <fullName evidence="1">Methyltransferase</fullName>
    </submittedName>
</protein>
<dbReference type="AlphaFoldDB" id="A0A171DIN3"/>
<dbReference type="GO" id="GO:0008168">
    <property type="term" value="F:methyltransferase activity"/>
    <property type="evidence" value="ECO:0007669"/>
    <property type="project" value="UniProtKB-KW"/>
</dbReference>
<keyword evidence="1" id="KW-0808">Transferase</keyword>
<accession>A0A171DIN3</accession>
<dbReference type="PIRSF" id="PIRSF017393">
    <property type="entry name" value="MTase_SAV2177"/>
    <property type="match status" value="1"/>
</dbReference>
<name>A0A171DIN3_9ACTN</name>
<keyword evidence="1" id="KW-0489">Methyltransferase</keyword>
<comment type="caution">
    <text evidence="1">The sequence shown here is derived from an EMBL/GenBank/DDBJ whole genome shotgun (WGS) entry which is preliminary data.</text>
</comment>
<reference evidence="1 2" key="1">
    <citation type="journal article" date="2016" name="Genome Announc.">
        <title>Draft Genome Sequence of Planomonospora sphaerica JCM9374, a Rare Actinomycete.</title>
        <authorList>
            <person name="Dohra H."/>
            <person name="Suzuki T."/>
            <person name="Inoue Y."/>
            <person name="Kodani S."/>
        </authorList>
    </citation>
    <scope>NUCLEOTIDE SEQUENCE [LARGE SCALE GENOMIC DNA]</scope>
    <source>
        <strain evidence="1 2">JCM 9374</strain>
    </source>
</reference>
<keyword evidence="2" id="KW-1185">Reference proteome</keyword>
<organism evidence="1 2">
    <name type="scientific">Planomonospora sphaerica</name>
    <dbReference type="NCBI Taxonomy" id="161355"/>
    <lineage>
        <taxon>Bacteria</taxon>
        <taxon>Bacillati</taxon>
        <taxon>Actinomycetota</taxon>
        <taxon>Actinomycetes</taxon>
        <taxon>Streptosporangiales</taxon>
        <taxon>Streptosporangiaceae</taxon>
        <taxon>Planomonospora</taxon>
    </lineage>
</organism>
<reference evidence="2" key="2">
    <citation type="submission" date="2016-04" db="EMBL/GenBank/DDBJ databases">
        <title>Planomonospora sphaerica JCM9374 whole genome shotgun sequence.</title>
        <authorList>
            <person name="Suzuki T."/>
            <person name="Dohra H."/>
            <person name="Kodani S."/>
        </authorList>
    </citation>
    <scope>NUCLEOTIDE SEQUENCE [LARGE SCALE GENOMIC DNA]</scope>
    <source>
        <strain evidence="2">JCM 9374</strain>
    </source>
</reference>
<dbReference type="InterPro" id="IPR029063">
    <property type="entry name" value="SAM-dependent_MTases_sf"/>
</dbReference>
<dbReference type="EMBL" id="BDCX01000011">
    <property type="protein sequence ID" value="GAT68752.1"/>
    <property type="molecule type" value="Genomic_DNA"/>
</dbReference>
<dbReference type="Gene3D" id="3.40.50.150">
    <property type="entry name" value="Vaccinia Virus protein VP39"/>
    <property type="match status" value="1"/>
</dbReference>
<proteinExistence type="predicted"/>
<dbReference type="Proteomes" id="UP000077701">
    <property type="component" value="Unassembled WGS sequence"/>
</dbReference>
<dbReference type="SUPFAM" id="SSF53335">
    <property type="entry name" value="S-adenosyl-L-methionine-dependent methyltransferases"/>
    <property type="match status" value="1"/>
</dbReference>
<dbReference type="InterPro" id="IPR006764">
    <property type="entry name" value="SAM_dep_MeTrfase_SAV2177_type"/>
</dbReference>
<evidence type="ECO:0000313" key="2">
    <source>
        <dbReference type="Proteomes" id="UP000077701"/>
    </source>
</evidence>
<dbReference type="STRING" id="161355.PS9374_04417"/>
<evidence type="ECO:0000313" key="1">
    <source>
        <dbReference type="EMBL" id="GAT68752.1"/>
    </source>
</evidence>
<dbReference type="Pfam" id="PF04672">
    <property type="entry name" value="Methyltransf_19"/>
    <property type="match status" value="1"/>
</dbReference>
<sequence>MLGTSQHSEADAKAAEAVLSLGPSVREHLTTLARESQEFLTRAIHHVVREEGIVQFVDFGFSANQLNDLSLHRAAKEAAAEADLPGVRIAYVDNTPTTYTAAALELAEDESIIFLDVNPLTPARALADPRLERHIDFSKPVCVIMFSFLHYVSDADDPRGVVNRVMRHVAPGSHLVAHHVTSDGLDPVLGAHVRQLFDGIGTPMSFRSQEEFEKFFGELELLEPGAVDTADWRGRSLLNEPHPLRALAAVGRKR</sequence>
<gene>
    <name evidence="1" type="ORF">PS9374_04417</name>
</gene>